<keyword evidence="4" id="KW-0282">Flagellum</keyword>
<dbReference type="AlphaFoldDB" id="A0A061RPG1"/>
<organism evidence="4">
    <name type="scientific">Tetraselmis sp. GSL018</name>
    <dbReference type="NCBI Taxonomy" id="582737"/>
    <lineage>
        <taxon>Eukaryota</taxon>
        <taxon>Viridiplantae</taxon>
        <taxon>Chlorophyta</taxon>
        <taxon>core chlorophytes</taxon>
        <taxon>Chlorodendrophyceae</taxon>
        <taxon>Chlorodendrales</taxon>
        <taxon>Chlorodendraceae</taxon>
        <taxon>Tetraselmis</taxon>
    </lineage>
</organism>
<feature type="compositionally biased region" description="Basic and acidic residues" evidence="1">
    <location>
        <begin position="883"/>
        <end position="897"/>
    </location>
</feature>
<feature type="domain" description="Cilia- and flagella-associated protein 69 ARM repeats" evidence="2">
    <location>
        <begin position="260"/>
        <end position="496"/>
    </location>
</feature>
<evidence type="ECO:0000313" key="3">
    <source>
        <dbReference type="EMBL" id="JAC70028.1"/>
    </source>
</evidence>
<feature type="compositionally biased region" description="Polar residues" evidence="1">
    <location>
        <begin position="1"/>
        <end position="11"/>
    </location>
</feature>
<sequence>MFEQTAEQPAMTTEAEPRLGQQGESRPGSALLAAAGIAEEGSSISYDRILGLFTHEHSSGLYERHIAAVHRVCRHAKEGFAIRDLPKVKQVLEFTLALLRRAPSQDIEEATELLLRTLAKPFLRRTSTDEFKLLSSISALLSGVAMAIEGDLPGSVRIAAAEMLAVFASAHGGRPSQLEAADQPAETADTGSAVRQFHTNQGLIQRSGIIPRVAAAMEADMSTFCLKHVACSATRAAVRLNGGPGSPPNSGEEFPHKDAAVAMLRALLEFSRSADNAAEALRSGALSSLPGFLALGMHDPAVPIALELLWNCLESVPKGAPRGSLQEVSVRGIASALSRLLKQFLEDGFSEADKHTRNEVVLLMLLMMEEQGFREVLCEHGVHAKLAALCTVPELAEPGGSVPAFAVSTDPVDFELRQISWSCLLGLCREPGAVDVALEQGLLQALLIYVDVEALGFGGGCQAPVLARWNAEQLRSLQEHALAQLKQLALMVPAAFRAAGADVAVLQLANNESSHRLLGLALQVLRAAATHAPARDALGEGGAMVTALNLLCDVEAPWPESIRCWAAILLGDLCHAHERNQVLFRKADGVVLLQQTLVDLRAKDSTLPSKLVLAVLRAVWNCIAACRKNLVRFLAMDGMDALLDILEVGHNSLHPIGLSILADILENPKAHVFFHEWLSSRSGWRAPQLLLWIWKQEDEKRGITRKGVLTNTARPLAGVGERTAWLPRSEVAYGFQSPVKQRELAEIAAAVDGDFILSRVFVCCKLLGFPSVVEVLGEEEQATLVGIEAYVKFRQGEFWQDLRRDLAAACIEPTEEDASRIASGIEASEFLAETVRGNQRAIMDARLERDLEAEAEFYRSKKLQQAQEQEAKKLKQNKSKLTMAERKRAKEAKERMLENSYSRVWDSRAEG</sequence>
<dbReference type="InterPro" id="IPR011989">
    <property type="entry name" value="ARM-like"/>
</dbReference>
<reference evidence="4" key="1">
    <citation type="submission" date="2014-05" db="EMBL/GenBank/DDBJ databases">
        <title>The transcriptome of the halophilic microalga Tetraselmis sp. GSL018 isolated from the Great Salt Lake, Utah.</title>
        <authorList>
            <person name="Jinkerson R.E."/>
            <person name="D'Adamo S."/>
            <person name="Posewitz M.C."/>
        </authorList>
    </citation>
    <scope>NUCLEOTIDE SEQUENCE</scope>
    <source>
        <strain evidence="4">GSL018</strain>
    </source>
</reference>
<dbReference type="SUPFAM" id="SSF48371">
    <property type="entry name" value="ARM repeat"/>
    <property type="match status" value="2"/>
</dbReference>
<feature type="region of interest" description="Disordered" evidence="1">
    <location>
        <begin position="1"/>
        <end position="26"/>
    </location>
</feature>
<dbReference type="PANTHER" id="PTHR14716">
    <property type="entry name" value="CILIA- AND FLAGELLA-ASSOCIATED PROTEIN 69"/>
    <property type="match status" value="1"/>
</dbReference>
<evidence type="ECO:0000256" key="1">
    <source>
        <dbReference type="SAM" id="MobiDB-lite"/>
    </source>
</evidence>
<dbReference type="EMBL" id="GBEZ01011978">
    <property type="protein sequence ID" value="JAC73863.1"/>
    <property type="molecule type" value="Transcribed_RNA"/>
</dbReference>
<dbReference type="InterPro" id="IPR048732">
    <property type="entry name" value="CFA69"/>
</dbReference>
<keyword evidence="4" id="KW-0969">Cilium</keyword>
<name>A0A061RPG1_9CHLO</name>
<proteinExistence type="predicted"/>
<evidence type="ECO:0000313" key="4">
    <source>
        <dbReference type="EMBL" id="JAC73863.1"/>
    </source>
</evidence>
<dbReference type="Pfam" id="PF21049">
    <property type="entry name" value="CFA69_ARM_rpt"/>
    <property type="match status" value="3"/>
</dbReference>
<evidence type="ECO:0000259" key="2">
    <source>
        <dbReference type="Pfam" id="PF21049"/>
    </source>
</evidence>
<dbReference type="PANTHER" id="PTHR14716:SF0">
    <property type="entry name" value="CILIA- AND FLAGELLA-ASSOCIATED PROTEIN 69"/>
    <property type="match status" value="1"/>
</dbReference>
<keyword evidence="4" id="KW-0966">Cell projection</keyword>
<feature type="domain" description="Cilia- and flagella-associated protein 69 ARM repeats" evidence="2">
    <location>
        <begin position="564"/>
        <end position="801"/>
    </location>
</feature>
<dbReference type="InterPro" id="IPR016024">
    <property type="entry name" value="ARM-type_fold"/>
</dbReference>
<feature type="region of interest" description="Disordered" evidence="1">
    <location>
        <begin position="868"/>
        <end position="911"/>
    </location>
</feature>
<accession>A0A061RPG1</accession>
<protein>
    <submittedName>
        <fullName evidence="4">Flagellar associated protein</fullName>
    </submittedName>
</protein>
<gene>
    <name evidence="4" type="ORF">TSPGSL018_27590</name>
    <name evidence="3" type="ORF">TSPGSL018_5043</name>
</gene>
<dbReference type="Gene3D" id="1.25.10.10">
    <property type="entry name" value="Leucine-rich Repeat Variant"/>
    <property type="match status" value="2"/>
</dbReference>
<dbReference type="InterPro" id="IPR048733">
    <property type="entry name" value="CFA69_ARM_dom"/>
</dbReference>
<feature type="domain" description="Cilia- and flagella-associated protein 69 ARM repeats" evidence="2">
    <location>
        <begin position="47"/>
        <end position="149"/>
    </location>
</feature>
<dbReference type="EMBL" id="GBEZ01016202">
    <property type="protein sequence ID" value="JAC70028.1"/>
    <property type="molecule type" value="Transcribed_RNA"/>
</dbReference>